<sequence length="921" mass="104623">MVFSSCIPVTYWPIRKQLSDQPSAASDSRPRTMQKRFCRTTCTSKTEHSNGTFVDPGQEKDAFYQVDDAGTERLMERERRPDSRRTRVWYGPIGSGEKLMKNARKRNELRDKHNIIGLEMEAAGTMNRIPVGVIRGVCDYGDEHKNKEWQPFAASMAAAYAKAVLAEIPPKSVERKEGPTIRNGMEHRPKRRLDECVTDGRRQRPYYEHDNQCLENFSDVNQTAPGSLDEEQKRGLLESLRFEQSDARHENIKKAHAKTCKWLLKKPKYLEWLDPNKLCDHHGFLWIKGKPGAGKSTLMKFVLNNARTRMKDSTIIACFFNARGDDLEKSTIGIGPQHWSVESLKALFDQAVQGLGKSSLVCFIDVLDECDEHQIRDMISFFEHMGQLTTLAGIAFRVCFSSRHYPHITISKGLSLVLEGQEGHDQDIVSYLDSELKIGHSKVSEQIRVDLEEKASGVFMWIVLVVGILQREYDHGRKHMLRQKLRDIPGDLHALFRDILTRDHHNKGELHLCIQWVLFARQPLKPEQLYYAVLVGVDPEVVSDLGPDEIEEADINNYILSSSKGLAEVTRSKKSQTVQFIHESVRDFLLKEKRLEEIWSGLGRSFQGESHERLKQCCLDYMGIGIAGLSISTLPKASSQEAAETRQSADKAFPFLEYATRNVLYHADVAERDGVSQTRFLQNFQLVDWIKYDNLFERYEMRRHTPEASLLYILAEHNLASLIGSYSSNLSCFQVEGERYGPPILAALAIGSREAVWTLLKAQAETKPLTSPLHGLCEQYYQDRNKRLSIGRDFRFPRQQSLLSYVTESGDESMVAFILASDELNTGIDSMDTFRRTPLSYAAWYGREAVVQLLLDRGAAIEIADKDGKTPLLYATWDGNKAVVQLLLDWGAAIKTADKDGRTPLQYAAKSGHKGIVKLLQ</sequence>
<dbReference type="SMART" id="SM00248">
    <property type="entry name" value="ANK"/>
    <property type="match status" value="2"/>
</dbReference>
<name>A0ABR1I5K7_9HYPO</name>
<evidence type="ECO:0000259" key="3">
    <source>
        <dbReference type="Pfam" id="PF24883"/>
    </source>
</evidence>
<keyword evidence="1" id="KW-0677">Repeat</keyword>
<evidence type="ECO:0000256" key="1">
    <source>
        <dbReference type="ARBA" id="ARBA00022737"/>
    </source>
</evidence>
<comment type="caution">
    <text evidence="4">The sequence shown here is derived from an EMBL/GenBank/DDBJ whole genome shotgun (WGS) entry which is preliminary data.</text>
</comment>
<dbReference type="InterPro" id="IPR035994">
    <property type="entry name" value="Nucleoside_phosphorylase_sf"/>
</dbReference>
<dbReference type="SUPFAM" id="SSF52540">
    <property type="entry name" value="P-loop containing nucleoside triphosphate hydrolases"/>
    <property type="match status" value="1"/>
</dbReference>
<dbReference type="Gene3D" id="3.40.50.1580">
    <property type="entry name" value="Nucleoside phosphorylase domain"/>
    <property type="match status" value="1"/>
</dbReference>
<dbReference type="InterPro" id="IPR056884">
    <property type="entry name" value="NPHP3-like_N"/>
</dbReference>
<keyword evidence="2" id="KW-0040">ANK repeat</keyword>
<dbReference type="Gene3D" id="3.40.50.300">
    <property type="entry name" value="P-loop containing nucleotide triphosphate hydrolases"/>
    <property type="match status" value="1"/>
</dbReference>
<dbReference type="SUPFAM" id="SSF53167">
    <property type="entry name" value="Purine and uridine phosphorylases"/>
    <property type="match status" value="1"/>
</dbReference>
<feature type="repeat" description="ANK" evidence="2">
    <location>
        <begin position="867"/>
        <end position="899"/>
    </location>
</feature>
<dbReference type="PANTHER" id="PTHR10039">
    <property type="entry name" value="AMELOGENIN"/>
    <property type="match status" value="1"/>
</dbReference>
<dbReference type="Pfam" id="PF12796">
    <property type="entry name" value="Ank_2"/>
    <property type="match status" value="1"/>
</dbReference>
<feature type="domain" description="Nephrocystin 3-like N-terminal" evidence="3">
    <location>
        <begin position="259"/>
        <end position="331"/>
    </location>
</feature>
<keyword evidence="5" id="KW-1185">Reference proteome</keyword>
<dbReference type="Pfam" id="PF24883">
    <property type="entry name" value="NPHP3_N"/>
    <property type="match status" value="1"/>
</dbReference>
<organism evidence="4 5">
    <name type="scientific">Neonectria magnoliae</name>
    <dbReference type="NCBI Taxonomy" id="2732573"/>
    <lineage>
        <taxon>Eukaryota</taxon>
        <taxon>Fungi</taxon>
        <taxon>Dikarya</taxon>
        <taxon>Ascomycota</taxon>
        <taxon>Pezizomycotina</taxon>
        <taxon>Sordariomycetes</taxon>
        <taxon>Hypocreomycetidae</taxon>
        <taxon>Hypocreales</taxon>
        <taxon>Nectriaceae</taxon>
        <taxon>Neonectria</taxon>
    </lineage>
</organism>
<dbReference type="SUPFAM" id="SSF48403">
    <property type="entry name" value="Ankyrin repeat"/>
    <property type="match status" value="1"/>
</dbReference>
<reference evidence="4 5" key="1">
    <citation type="journal article" date="2025" name="Microbiol. Resour. Announc.">
        <title>Draft genome sequences for Neonectria magnoliae and Neonectria punicea, canker pathogens of Liriodendron tulipifera and Acer saccharum in West Virginia.</title>
        <authorList>
            <person name="Petronek H.M."/>
            <person name="Kasson M.T."/>
            <person name="Metheny A.M."/>
            <person name="Stauder C.M."/>
            <person name="Lovett B."/>
            <person name="Lynch S.C."/>
            <person name="Garnas J.R."/>
            <person name="Kasson L.R."/>
            <person name="Stajich J.E."/>
        </authorList>
    </citation>
    <scope>NUCLEOTIDE SEQUENCE [LARGE SCALE GENOMIC DNA]</scope>
    <source>
        <strain evidence="4 5">NRRL 64651</strain>
    </source>
</reference>
<evidence type="ECO:0000256" key="2">
    <source>
        <dbReference type="PROSITE-ProRule" id="PRU00023"/>
    </source>
</evidence>
<feature type="repeat" description="ANK" evidence="2">
    <location>
        <begin position="834"/>
        <end position="866"/>
    </location>
</feature>
<dbReference type="Gene3D" id="1.25.40.20">
    <property type="entry name" value="Ankyrin repeat-containing domain"/>
    <property type="match status" value="1"/>
</dbReference>
<evidence type="ECO:0000313" key="5">
    <source>
        <dbReference type="Proteomes" id="UP001498421"/>
    </source>
</evidence>
<accession>A0ABR1I5K7</accession>
<dbReference type="InterPro" id="IPR027417">
    <property type="entry name" value="P-loop_NTPase"/>
</dbReference>
<feature type="repeat" description="ANK" evidence="2">
    <location>
        <begin position="900"/>
        <end position="921"/>
    </location>
</feature>
<gene>
    <name evidence="4" type="ORF">QQZ08_004629</name>
</gene>
<dbReference type="PROSITE" id="PS50297">
    <property type="entry name" value="ANK_REP_REGION"/>
    <property type="match status" value="3"/>
</dbReference>
<dbReference type="PANTHER" id="PTHR10039:SF5">
    <property type="entry name" value="NACHT DOMAIN-CONTAINING PROTEIN"/>
    <property type="match status" value="1"/>
</dbReference>
<evidence type="ECO:0000313" key="4">
    <source>
        <dbReference type="EMBL" id="KAK7428859.1"/>
    </source>
</evidence>
<dbReference type="EMBL" id="JAZAVK010000036">
    <property type="protein sequence ID" value="KAK7428859.1"/>
    <property type="molecule type" value="Genomic_DNA"/>
</dbReference>
<dbReference type="PROSITE" id="PS50088">
    <property type="entry name" value="ANK_REPEAT"/>
    <property type="match status" value="3"/>
</dbReference>
<dbReference type="Proteomes" id="UP001498421">
    <property type="component" value="Unassembled WGS sequence"/>
</dbReference>
<dbReference type="InterPro" id="IPR036770">
    <property type="entry name" value="Ankyrin_rpt-contain_sf"/>
</dbReference>
<protein>
    <recommendedName>
        <fullName evidence="3">Nephrocystin 3-like N-terminal domain-containing protein</fullName>
    </recommendedName>
</protein>
<proteinExistence type="predicted"/>
<dbReference type="InterPro" id="IPR002110">
    <property type="entry name" value="Ankyrin_rpt"/>
</dbReference>